<evidence type="ECO:0000256" key="1">
    <source>
        <dbReference type="SAM" id="SignalP"/>
    </source>
</evidence>
<evidence type="ECO:0008006" key="4">
    <source>
        <dbReference type="Google" id="ProtNLM"/>
    </source>
</evidence>
<dbReference type="AlphaFoldDB" id="A0A1I5SI09"/>
<accession>A0A1I5SI09</accession>
<dbReference type="Pfam" id="PF17267">
    <property type="entry name" value="DUF5333"/>
    <property type="match status" value="1"/>
</dbReference>
<feature type="signal peptide" evidence="1">
    <location>
        <begin position="1"/>
        <end position="21"/>
    </location>
</feature>
<evidence type="ECO:0000313" key="2">
    <source>
        <dbReference type="EMBL" id="SFP70349.1"/>
    </source>
</evidence>
<name>A0A1I5SI09_9RHOB</name>
<proteinExistence type="predicted"/>
<feature type="chain" id="PRO_5011476509" description="DUF5333 domain-containing protein" evidence="1">
    <location>
        <begin position="22"/>
        <end position="135"/>
    </location>
</feature>
<dbReference type="STRING" id="441119.SAMN04488047_11126"/>
<keyword evidence="3" id="KW-1185">Reference proteome</keyword>
<evidence type="ECO:0000313" key="3">
    <source>
        <dbReference type="Proteomes" id="UP000199356"/>
    </source>
</evidence>
<dbReference type="EMBL" id="FOXA01000011">
    <property type="protein sequence ID" value="SFP70349.1"/>
    <property type="molecule type" value="Genomic_DNA"/>
</dbReference>
<reference evidence="2 3" key="1">
    <citation type="submission" date="2016-10" db="EMBL/GenBank/DDBJ databases">
        <authorList>
            <person name="de Groot N.N."/>
        </authorList>
    </citation>
    <scope>NUCLEOTIDE SEQUENCE [LARGE SCALE GENOMIC DNA]</scope>
    <source>
        <strain evidence="2 3">DSM 19547</strain>
    </source>
</reference>
<organism evidence="2 3">
    <name type="scientific">Tranquillimonas alkanivorans</name>
    <dbReference type="NCBI Taxonomy" id="441119"/>
    <lineage>
        <taxon>Bacteria</taxon>
        <taxon>Pseudomonadati</taxon>
        <taxon>Pseudomonadota</taxon>
        <taxon>Alphaproteobacteria</taxon>
        <taxon>Rhodobacterales</taxon>
        <taxon>Roseobacteraceae</taxon>
        <taxon>Tranquillimonas</taxon>
    </lineage>
</organism>
<gene>
    <name evidence="2" type="ORF">SAMN04488047_11126</name>
</gene>
<dbReference type="RefSeq" id="WP_143096159.1">
    <property type="nucleotide sequence ID" value="NZ_FOXA01000011.1"/>
</dbReference>
<sequence length="135" mass="14386">MSITIKAALLAVALATPGAAAALPPIEKNPVVVQGFYAIGLADEIRKNCPTISPRLIRAWSYLNSLKSYAREAGYSEQQIDALQHAKAAKNALEDRIRADLAARGATPANPEGYCAVGREEIARDTAAGRLLRSK</sequence>
<dbReference type="Proteomes" id="UP000199356">
    <property type="component" value="Unassembled WGS sequence"/>
</dbReference>
<dbReference type="InterPro" id="IPR020349">
    <property type="entry name" value="Uncharacterised_14.7kDa"/>
</dbReference>
<protein>
    <recommendedName>
        <fullName evidence="4">DUF5333 domain-containing protein</fullName>
    </recommendedName>
</protein>
<dbReference type="OrthoDB" id="7658992at2"/>
<keyword evidence="1" id="KW-0732">Signal</keyword>